<dbReference type="InterPro" id="IPR016161">
    <property type="entry name" value="Ald_DH/histidinol_DH"/>
</dbReference>
<dbReference type="EC" id="1.2.1.3" evidence="5"/>
<dbReference type="Pfam" id="PF00171">
    <property type="entry name" value="Aldedh"/>
    <property type="match status" value="1"/>
</dbReference>
<dbReference type="InterPro" id="IPR016160">
    <property type="entry name" value="Ald_DH_CS_CYS"/>
</dbReference>
<dbReference type="SUPFAM" id="SSF53720">
    <property type="entry name" value="ALDH-like"/>
    <property type="match status" value="1"/>
</dbReference>
<keyword evidence="1 3" id="KW-0560">Oxidoreductase</keyword>
<dbReference type="InterPro" id="IPR015590">
    <property type="entry name" value="Aldehyde_DH_dom"/>
</dbReference>
<dbReference type="InterPro" id="IPR016162">
    <property type="entry name" value="Ald_DH_N"/>
</dbReference>
<evidence type="ECO:0000256" key="2">
    <source>
        <dbReference type="PROSITE-ProRule" id="PRU10007"/>
    </source>
</evidence>
<dbReference type="Proteomes" id="UP000823485">
    <property type="component" value="Unassembled WGS sequence"/>
</dbReference>
<accession>A0ABS2R4P5</accession>
<dbReference type="PROSITE" id="PS00687">
    <property type="entry name" value="ALDEHYDE_DEHYDR_GLU"/>
    <property type="match status" value="1"/>
</dbReference>
<keyword evidence="6" id="KW-1185">Reference proteome</keyword>
<proteinExistence type="inferred from homology"/>
<reference evidence="5 6" key="1">
    <citation type="submission" date="2021-01" db="EMBL/GenBank/DDBJ databases">
        <title>Genomic Encyclopedia of Type Strains, Phase IV (KMG-IV): sequencing the most valuable type-strain genomes for metagenomic binning, comparative biology and taxonomic classification.</title>
        <authorList>
            <person name="Goeker M."/>
        </authorList>
    </citation>
    <scope>NUCLEOTIDE SEQUENCE [LARGE SCALE GENOMIC DNA]</scope>
    <source>
        <strain evidence="5 6">DSM 105453</strain>
    </source>
</reference>
<sequence length="494" mass="53534">MDQLLGNKTIAEVPIYKNYIGGEWVSSESDHVYKSINPANTEEVLGYFQSSSINDVKKAIAVAKEAFPAWKNTSAPVRGEVIFNLIGELERNREELAHMITKEVGKAIREARGEVEKTIQAMKQFSGEATRLAGETLPSYQPDIFAYTIREPLGVVGVIAPYNFPLGIGIWKIAPAIIAGNTVVFKPASTTSLISVKMMELFEKAGVPGGVINMVTGKGSVVGKEIGENKELKAVSFTGSTDVGITLGKAVTRHGGKMQAEMGGKNPAIVLEDADIDKAIESIVISGFYDNGQRCTGTSRLIVPRSIAKEVTRKLVEKAESLTIKNGFAKDAVNGAVIDENQMNTYLRYVQLALEEGATLETGGSRLTNGDLAKGYFVAPTVFSGVKPEMTIAKEEIFGPVIGVIAVEDYEEALKVANQIDFGLSSTIYTKDLKKALHFVKNIESGVTHVNLPSTYFENHYPFGGKKESSIGPREQGSTALDFWTDIKTVYMKA</sequence>
<evidence type="ECO:0000256" key="1">
    <source>
        <dbReference type="ARBA" id="ARBA00023002"/>
    </source>
</evidence>
<name>A0ABS2R4P5_9BACI</name>
<evidence type="ECO:0000313" key="5">
    <source>
        <dbReference type="EMBL" id="MBM7714618.1"/>
    </source>
</evidence>
<comment type="similarity">
    <text evidence="3">Belongs to the aldehyde dehydrogenase family.</text>
</comment>
<dbReference type="EMBL" id="JAFBFH010000008">
    <property type="protein sequence ID" value="MBM7714618.1"/>
    <property type="molecule type" value="Genomic_DNA"/>
</dbReference>
<dbReference type="RefSeq" id="WP_077112580.1">
    <property type="nucleotide sequence ID" value="NZ_JAFBFH010000008.1"/>
</dbReference>
<dbReference type="GO" id="GO:0004029">
    <property type="term" value="F:aldehyde dehydrogenase (NAD+) activity"/>
    <property type="evidence" value="ECO:0007669"/>
    <property type="project" value="UniProtKB-EC"/>
</dbReference>
<comment type="caution">
    <text evidence="5">The sequence shown here is derived from an EMBL/GenBank/DDBJ whole genome shotgun (WGS) entry which is preliminary data.</text>
</comment>
<evidence type="ECO:0000313" key="6">
    <source>
        <dbReference type="Proteomes" id="UP000823485"/>
    </source>
</evidence>
<dbReference type="InterPro" id="IPR029510">
    <property type="entry name" value="Ald_DH_CS_GLU"/>
</dbReference>
<evidence type="ECO:0000259" key="4">
    <source>
        <dbReference type="Pfam" id="PF00171"/>
    </source>
</evidence>
<dbReference type="Gene3D" id="3.40.605.10">
    <property type="entry name" value="Aldehyde Dehydrogenase, Chain A, domain 1"/>
    <property type="match status" value="1"/>
</dbReference>
<dbReference type="InterPro" id="IPR016163">
    <property type="entry name" value="Ald_DH_C"/>
</dbReference>
<gene>
    <name evidence="5" type="ORF">JOC94_001590</name>
</gene>
<evidence type="ECO:0000256" key="3">
    <source>
        <dbReference type="RuleBase" id="RU003345"/>
    </source>
</evidence>
<protein>
    <submittedName>
        <fullName evidence="5">Aldehyde dehydrogenase (NAD+)</fullName>
        <ecNumber evidence="5">1.2.1.3</ecNumber>
    </submittedName>
</protein>
<dbReference type="Gene3D" id="3.40.309.10">
    <property type="entry name" value="Aldehyde Dehydrogenase, Chain A, domain 2"/>
    <property type="match status" value="1"/>
</dbReference>
<feature type="active site" evidence="2">
    <location>
        <position position="261"/>
    </location>
</feature>
<organism evidence="5 6">
    <name type="scientific">Siminovitchia thermophila</name>
    <dbReference type="NCBI Taxonomy" id="1245522"/>
    <lineage>
        <taxon>Bacteria</taxon>
        <taxon>Bacillati</taxon>
        <taxon>Bacillota</taxon>
        <taxon>Bacilli</taxon>
        <taxon>Bacillales</taxon>
        <taxon>Bacillaceae</taxon>
        <taxon>Siminovitchia</taxon>
    </lineage>
</organism>
<feature type="domain" description="Aldehyde dehydrogenase" evidence="4">
    <location>
        <begin position="24"/>
        <end position="490"/>
    </location>
</feature>
<dbReference type="PANTHER" id="PTHR11699">
    <property type="entry name" value="ALDEHYDE DEHYDROGENASE-RELATED"/>
    <property type="match status" value="1"/>
</dbReference>
<dbReference type="PROSITE" id="PS00070">
    <property type="entry name" value="ALDEHYDE_DEHYDR_CYS"/>
    <property type="match status" value="1"/>
</dbReference>